<organism evidence="5 6">
    <name type="scientific">Chrysophaeum taylorii</name>
    <dbReference type="NCBI Taxonomy" id="2483200"/>
    <lineage>
        <taxon>Eukaryota</taxon>
        <taxon>Sar</taxon>
        <taxon>Stramenopiles</taxon>
        <taxon>Ochrophyta</taxon>
        <taxon>Pelagophyceae</taxon>
        <taxon>Pelagomonadales</taxon>
        <taxon>Pelagomonadaceae</taxon>
        <taxon>Chrysophaeum</taxon>
    </lineage>
</organism>
<comment type="caution">
    <text evidence="5">The sequence shown here is derived from an EMBL/GenBank/DDBJ whole genome shotgun (WGS) entry which is preliminary data.</text>
</comment>
<name>A0AAD7UQ70_9STRA</name>
<feature type="coiled-coil region" evidence="2">
    <location>
        <begin position="627"/>
        <end position="720"/>
    </location>
</feature>
<dbReference type="SMART" id="SM00129">
    <property type="entry name" value="KISc"/>
    <property type="match status" value="1"/>
</dbReference>
<accession>A0AAD7UQ70</accession>
<keyword evidence="1" id="KW-0505">Motor protein</keyword>
<feature type="coiled-coil region" evidence="2">
    <location>
        <begin position="413"/>
        <end position="534"/>
    </location>
</feature>
<comment type="similarity">
    <text evidence="1">Belongs to the TRAFAC class myosin-kinesin ATPase superfamily. Kinesin family.</text>
</comment>
<feature type="region of interest" description="Disordered" evidence="3">
    <location>
        <begin position="388"/>
        <end position="411"/>
    </location>
</feature>
<evidence type="ECO:0000313" key="6">
    <source>
        <dbReference type="Proteomes" id="UP001230188"/>
    </source>
</evidence>
<feature type="region of interest" description="Disordered" evidence="3">
    <location>
        <begin position="1"/>
        <end position="94"/>
    </location>
</feature>
<dbReference type="PROSITE" id="PS50096">
    <property type="entry name" value="IQ"/>
    <property type="match status" value="1"/>
</dbReference>
<dbReference type="PRINTS" id="PR00380">
    <property type="entry name" value="KINESINHEAVY"/>
</dbReference>
<evidence type="ECO:0000313" key="5">
    <source>
        <dbReference type="EMBL" id="KAJ8613823.1"/>
    </source>
</evidence>
<feature type="domain" description="Kinesin motor" evidence="4">
    <location>
        <begin position="720"/>
        <end position="1073"/>
    </location>
</feature>
<keyword evidence="1" id="KW-0067">ATP-binding</keyword>
<dbReference type="PROSITE" id="PS50067">
    <property type="entry name" value="KINESIN_MOTOR_2"/>
    <property type="match status" value="1"/>
</dbReference>
<dbReference type="InterPro" id="IPR027417">
    <property type="entry name" value="P-loop_NTPase"/>
</dbReference>
<keyword evidence="1" id="KW-0547">Nucleotide-binding</keyword>
<evidence type="ECO:0000256" key="2">
    <source>
        <dbReference type="SAM" id="Coils"/>
    </source>
</evidence>
<evidence type="ECO:0000259" key="4">
    <source>
        <dbReference type="PROSITE" id="PS50067"/>
    </source>
</evidence>
<dbReference type="Proteomes" id="UP001230188">
    <property type="component" value="Unassembled WGS sequence"/>
</dbReference>
<dbReference type="SUPFAM" id="SSF52540">
    <property type="entry name" value="P-loop containing nucleoside triphosphate hydrolases"/>
    <property type="match status" value="1"/>
</dbReference>
<dbReference type="GO" id="GO:0005524">
    <property type="term" value="F:ATP binding"/>
    <property type="evidence" value="ECO:0007669"/>
    <property type="project" value="UniProtKB-UniRule"/>
</dbReference>
<feature type="binding site" evidence="1">
    <location>
        <begin position="821"/>
        <end position="828"/>
    </location>
    <ligand>
        <name>ATP</name>
        <dbReference type="ChEBI" id="CHEBI:30616"/>
    </ligand>
</feature>
<dbReference type="InterPro" id="IPR036961">
    <property type="entry name" value="Kinesin_motor_dom_sf"/>
</dbReference>
<feature type="coiled-coil region" evidence="2">
    <location>
        <begin position="293"/>
        <end position="380"/>
    </location>
</feature>
<proteinExistence type="inferred from homology"/>
<feature type="compositionally biased region" description="Low complexity" evidence="3">
    <location>
        <begin position="68"/>
        <end position="79"/>
    </location>
</feature>
<dbReference type="AlphaFoldDB" id="A0AAD7UQ70"/>
<dbReference type="Pfam" id="PF00225">
    <property type="entry name" value="Kinesin"/>
    <property type="match status" value="1"/>
</dbReference>
<feature type="coiled-coil region" evidence="2">
    <location>
        <begin position="166"/>
        <end position="267"/>
    </location>
</feature>
<gene>
    <name evidence="5" type="ORF">CTAYLR_004909</name>
</gene>
<keyword evidence="2" id="KW-0175">Coiled coil</keyword>
<reference evidence="5" key="1">
    <citation type="submission" date="2023-01" db="EMBL/GenBank/DDBJ databases">
        <title>Metagenome sequencing of chrysophaentin producing Chrysophaeum taylorii.</title>
        <authorList>
            <person name="Davison J."/>
            <person name="Bewley C."/>
        </authorList>
    </citation>
    <scope>NUCLEOTIDE SEQUENCE</scope>
    <source>
        <strain evidence="5">NIES-1699</strain>
    </source>
</reference>
<dbReference type="GO" id="GO:0008017">
    <property type="term" value="F:microtubule binding"/>
    <property type="evidence" value="ECO:0007669"/>
    <property type="project" value="InterPro"/>
</dbReference>
<dbReference type="EMBL" id="JAQMWT010000021">
    <property type="protein sequence ID" value="KAJ8613823.1"/>
    <property type="molecule type" value="Genomic_DNA"/>
</dbReference>
<dbReference type="InterPro" id="IPR027640">
    <property type="entry name" value="Kinesin-like_fam"/>
</dbReference>
<dbReference type="PANTHER" id="PTHR47972">
    <property type="entry name" value="KINESIN-LIKE PROTEIN KLP-3"/>
    <property type="match status" value="1"/>
</dbReference>
<protein>
    <recommendedName>
        <fullName evidence="4">Kinesin motor domain-containing protein</fullName>
    </recommendedName>
</protein>
<sequence length="1085" mass="118426">MIWSAALKESSNTSRLGARPPARKGCPASGGTENNNDAATRLQAVARGRTGRRRSMDAARQRFGYLKQQQPQQQLSSSESRSRSRARGFGGGERKPATLTERVLALVGVEAVMGEVCSSAMALSDEQIARAAAKFKEPGTVRYDMKARVKVRDEKICELQKITTTLDDERKNLAAIAKTVEELLLRQFRVEREKAAATEKALLDGSGLREKLERLEADRDAAVERAAAAEVRATESEAFRREAERVAKELREAVEAAECSRNTALADARCAGEELARERGVGDWSKTTSLELAGEAGRERDAARRELEALRVASAAEKERCMALLQAETEAKRVVAAERDDARERLEAATGALAAATTRAARAEGEAELASRHYEAARDELRLAADRQALDRETREGERRRASAATRERGVERDKLRADAAAWKERAVEAETKARAVEGLEAKVRDLEEAARERDETKTALAALELRCETTTAAVEARLAELRDRAEAADAARDRAAAAAREASAAASAHEARANAAEARARTLEVAADEARRDARAAIVAADGMRAETHAAKHALAVEAVLRNAAQAKEEEERRERTAALAQLLALQDRSATERAATDLELEKTRDEMVAIACVSDAKQRRADADLARAEDLAAKNSAEIDSLRLELEDASESKLAALELSATKGELEALRRRLSAAELNVQKSEDNNRERVLDLESRLRDAETTRRRLHNTIQELRGNVRVFARVRPFLPSDDDGDDDGLPKNSFVQTAADGLSLTLLNSAEDDDDDGPFAKARPREPQHFAFDRVFGPATGQDEIFREVGEFVQSALDGYQVCLFSYGQTGSGKTHTMQGSGRGAMRGIIPRALEQVATYLEEQRERGWEYAMHVTYVEIYNETVRDLLIPANASPETLKKAANLDVRRDAKTGRSAADGATYVPVDPADTQQVDELMTLAAKHRCVAATDMNAVSSRSHAVFTLHLEGVHRQKNARLRGALNLCDLAGSERLARSGAVGLRAKEAAHINKSLSALSGVFSALATKSRHVPYRDSKLTFLLMPALAGNGKTLLMINLSPTPASARESLSTLNFGQKVRKVELGRAAQHLETL</sequence>
<dbReference type="GO" id="GO:0007018">
    <property type="term" value="P:microtubule-based movement"/>
    <property type="evidence" value="ECO:0007669"/>
    <property type="project" value="InterPro"/>
</dbReference>
<evidence type="ECO:0000256" key="1">
    <source>
        <dbReference type="PROSITE-ProRule" id="PRU00283"/>
    </source>
</evidence>
<dbReference type="InterPro" id="IPR001752">
    <property type="entry name" value="Kinesin_motor_dom"/>
</dbReference>
<evidence type="ECO:0000256" key="3">
    <source>
        <dbReference type="SAM" id="MobiDB-lite"/>
    </source>
</evidence>
<keyword evidence="6" id="KW-1185">Reference proteome</keyword>
<dbReference type="Gene3D" id="3.40.850.10">
    <property type="entry name" value="Kinesin motor domain"/>
    <property type="match status" value="1"/>
</dbReference>
<dbReference type="GO" id="GO:0003777">
    <property type="term" value="F:microtubule motor activity"/>
    <property type="evidence" value="ECO:0007669"/>
    <property type="project" value="InterPro"/>
</dbReference>